<reference evidence="1 2" key="1">
    <citation type="submission" date="2017-06" db="EMBL/GenBank/DDBJ databases">
        <title>Genome sequencing of cyanobaciteial culture collection at National Institute for Environmental Studies (NIES).</title>
        <authorList>
            <person name="Hirose Y."/>
            <person name="Shimura Y."/>
            <person name="Fujisawa T."/>
            <person name="Nakamura Y."/>
            <person name="Kawachi M."/>
        </authorList>
    </citation>
    <scope>NUCLEOTIDE SEQUENCE [LARGE SCALE GENOMIC DNA]</scope>
    <source>
        <strain evidence="1 2">NIES-267</strain>
    </source>
</reference>
<dbReference type="EMBL" id="AP018227">
    <property type="protein sequence ID" value="BAY81797.1"/>
    <property type="molecule type" value="Genomic_DNA"/>
</dbReference>
<dbReference type="AlphaFoldDB" id="A0A1Z4LKP0"/>
<sequence>MVDCSTGEKTARDYEDDYENQYLEAEGIGCLKGKIIKMAGLLGGGLPISTEDDWCLESVTINFPEEMILLVEPGSDLYGMTYDKPDNFTKIEQRETIRAYGFSYTGNTFIIATSSDLIIYSRCNQSV</sequence>
<evidence type="ECO:0000313" key="2">
    <source>
        <dbReference type="Proteomes" id="UP000218418"/>
    </source>
</evidence>
<protein>
    <submittedName>
        <fullName evidence="1">Uncharacterized protein</fullName>
    </submittedName>
</protein>
<evidence type="ECO:0000313" key="1">
    <source>
        <dbReference type="EMBL" id="BAY81797.1"/>
    </source>
</evidence>
<gene>
    <name evidence="1" type="ORF">NIES267_12740</name>
</gene>
<keyword evidence="2" id="KW-1185">Reference proteome</keyword>
<proteinExistence type="predicted"/>
<dbReference type="Proteomes" id="UP000218418">
    <property type="component" value="Chromosome"/>
</dbReference>
<organism evidence="1 2">
    <name type="scientific">Calothrix parasitica NIES-267</name>
    <dbReference type="NCBI Taxonomy" id="1973488"/>
    <lineage>
        <taxon>Bacteria</taxon>
        <taxon>Bacillati</taxon>
        <taxon>Cyanobacteriota</taxon>
        <taxon>Cyanophyceae</taxon>
        <taxon>Nostocales</taxon>
        <taxon>Calotrichaceae</taxon>
        <taxon>Calothrix</taxon>
    </lineage>
</organism>
<accession>A0A1Z4LKP0</accession>
<name>A0A1Z4LKP0_9CYAN</name>